<evidence type="ECO:0000313" key="7">
    <source>
        <dbReference type="EMBL" id="CAI9266078.1"/>
    </source>
</evidence>
<dbReference type="Pfam" id="PF12776">
    <property type="entry name" value="Myb_DNA-bind_3"/>
    <property type="match status" value="1"/>
</dbReference>
<evidence type="ECO:0000259" key="5">
    <source>
        <dbReference type="Pfam" id="PF13359"/>
    </source>
</evidence>
<dbReference type="InterPro" id="IPR058353">
    <property type="entry name" value="DUF8040"/>
</dbReference>
<dbReference type="Pfam" id="PF26138">
    <property type="entry name" value="DUF8040"/>
    <property type="match status" value="1"/>
</dbReference>
<accession>A0AA35VBZ1</accession>
<evidence type="ECO:0000256" key="1">
    <source>
        <dbReference type="ARBA" id="ARBA00001968"/>
    </source>
</evidence>
<sequence length="682" mass="79198">MDSELQKPAQFLRVRQRQVVHLLCLLMAILTYRALANTNRPKLPSRKLILKRQRIREQLLHDLSNGGQCRELIRMSEQAFKKLCTILQQVGGLRATQRMSVEEHVARFLHIVGNDFRNRFVSWLYRRSKSTTSRCFHRVLRAIISLESYYIQQPKGDVVQKEIQEKKRFYPYFKNCIGAVDRTHVRVKVPNKDAPRYCGRKGYPTINVLAACTFDLKFTYILSGWEGTASDSRILKNALNREDKLVIPKGRYYLVDAGLPHTTTLMAPYRGVRYHLKEYSARAPENAKELFNLRHASLRNAIERAFGVLKRTFPIIRSTQEPFYSCETQSDIFLACCILHNFLLEEDRDKNLEDEVKMMKEEQVTKKEHIKWTDWMDSCFIQSMMTQDDKGLRISGSFIPQAYSNMVEELNQKFGKSLTKSHLKNRLKTLKSGFSQWYDMFRGTSLSAFDWNSETQLIEADEEVWANLINSKPEAISLKSKKIPNYNEMIALFAKDRASGVHVETPKEKNARLNKIGDIKVEKIEEVDQLLASNDITLEKQQKNNDDDDDGLDDIQVLSPTCFSPVQNSSSKKYKTKKRKHEIEDEDEPEVEPESFEKVIMSAVKDVASAMREGNKIFENSHHRVYTGDEIYKELEPMDLEPDELVEALMFLLQNQSDARTLFRVPFKIRKTLLKKMMGASK</sequence>
<feature type="domain" description="DDE Tnp4" evidence="5">
    <location>
        <begin position="180"/>
        <end position="341"/>
    </location>
</feature>
<feature type="domain" description="Myb/SANT-like" evidence="4">
    <location>
        <begin position="371"/>
        <end position="467"/>
    </location>
</feature>
<evidence type="ECO:0008006" key="9">
    <source>
        <dbReference type="Google" id="ProtNLM"/>
    </source>
</evidence>
<dbReference type="GO" id="GO:0046872">
    <property type="term" value="F:metal ion binding"/>
    <property type="evidence" value="ECO:0007669"/>
    <property type="project" value="UniProtKB-KW"/>
</dbReference>
<dbReference type="PANTHER" id="PTHR46929:SF4">
    <property type="entry name" value="MYB_SANT-LIKE DOMAIN-CONTAINING PROTEIN"/>
    <property type="match status" value="1"/>
</dbReference>
<dbReference type="EMBL" id="OX465086">
    <property type="protein sequence ID" value="CAI9266078.1"/>
    <property type="molecule type" value="Genomic_DNA"/>
</dbReference>
<comment type="cofactor">
    <cofactor evidence="1">
        <name>a divalent metal cation</name>
        <dbReference type="ChEBI" id="CHEBI:60240"/>
    </cofactor>
</comment>
<feature type="region of interest" description="Disordered" evidence="3">
    <location>
        <begin position="538"/>
        <end position="557"/>
    </location>
</feature>
<organism evidence="7 8">
    <name type="scientific">Lactuca saligna</name>
    <name type="common">Willowleaf lettuce</name>
    <dbReference type="NCBI Taxonomy" id="75948"/>
    <lineage>
        <taxon>Eukaryota</taxon>
        <taxon>Viridiplantae</taxon>
        <taxon>Streptophyta</taxon>
        <taxon>Embryophyta</taxon>
        <taxon>Tracheophyta</taxon>
        <taxon>Spermatophyta</taxon>
        <taxon>Magnoliopsida</taxon>
        <taxon>eudicotyledons</taxon>
        <taxon>Gunneridae</taxon>
        <taxon>Pentapetalae</taxon>
        <taxon>asterids</taxon>
        <taxon>campanulids</taxon>
        <taxon>Asterales</taxon>
        <taxon>Asteraceae</taxon>
        <taxon>Cichorioideae</taxon>
        <taxon>Cichorieae</taxon>
        <taxon>Lactucinae</taxon>
        <taxon>Lactuca</taxon>
    </lineage>
</organism>
<dbReference type="InterPro" id="IPR024752">
    <property type="entry name" value="Myb/SANT-like_dom"/>
</dbReference>
<evidence type="ECO:0000256" key="3">
    <source>
        <dbReference type="SAM" id="MobiDB-lite"/>
    </source>
</evidence>
<dbReference type="AlphaFoldDB" id="A0AA35VBZ1"/>
<proteinExistence type="predicted"/>
<dbReference type="PANTHER" id="PTHR46929">
    <property type="entry name" value="EXPRESSED PROTEIN"/>
    <property type="match status" value="1"/>
</dbReference>
<gene>
    <name evidence="7" type="ORF">LSALG_LOCUS6649</name>
</gene>
<dbReference type="InterPro" id="IPR027806">
    <property type="entry name" value="HARBI1_dom"/>
</dbReference>
<evidence type="ECO:0000313" key="8">
    <source>
        <dbReference type="Proteomes" id="UP001177003"/>
    </source>
</evidence>
<keyword evidence="2" id="KW-0479">Metal-binding</keyword>
<protein>
    <recommendedName>
        <fullName evidence="9">Nuclease HARBI1</fullName>
    </recommendedName>
</protein>
<evidence type="ECO:0000259" key="4">
    <source>
        <dbReference type="Pfam" id="PF12776"/>
    </source>
</evidence>
<dbReference type="Pfam" id="PF13359">
    <property type="entry name" value="DDE_Tnp_4"/>
    <property type="match status" value="1"/>
</dbReference>
<evidence type="ECO:0000259" key="6">
    <source>
        <dbReference type="Pfam" id="PF26138"/>
    </source>
</evidence>
<name>A0AA35VBZ1_LACSI</name>
<dbReference type="Proteomes" id="UP001177003">
    <property type="component" value="Chromosome 0"/>
</dbReference>
<reference evidence="7" key="1">
    <citation type="submission" date="2023-04" db="EMBL/GenBank/DDBJ databases">
        <authorList>
            <person name="Vijverberg K."/>
            <person name="Xiong W."/>
            <person name="Schranz E."/>
        </authorList>
    </citation>
    <scope>NUCLEOTIDE SEQUENCE</scope>
</reference>
<feature type="domain" description="DUF8040" evidence="6">
    <location>
        <begin position="61"/>
        <end position="144"/>
    </location>
</feature>
<feature type="region of interest" description="Disordered" evidence="3">
    <location>
        <begin position="563"/>
        <end position="592"/>
    </location>
</feature>
<evidence type="ECO:0000256" key="2">
    <source>
        <dbReference type="ARBA" id="ARBA00022723"/>
    </source>
</evidence>
<keyword evidence="8" id="KW-1185">Reference proteome</keyword>